<keyword evidence="2" id="KW-0812">Transmembrane</keyword>
<evidence type="ECO:0000313" key="3">
    <source>
        <dbReference type="EMBL" id="RYB04090.1"/>
    </source>
</evidence>
<keyword evidence="4" id="KW-1185">Reference proteome</keyword>
<feature type="region of interest" description="Disordered" evidence="1">
    <location>
        <begin position="1"/>
        <end position="22"/>
    </location>
</feature>
<evidence type="ECO:0000256" key="1">
    <source>
        <dbReference type="SAM" id="MobiDB-lite"/>
    </source>
</evidence>
<gene>
    <name evidence="3" type="ORF">D3272_13755</name>
</gene>
<keyword evidence="2" id="KW-1133">Transmembrane helix</keyword>
<feature type="transmembrane region" description="Helical" evidence="2">
    <location>
        <begin position="34"/>
        <end position="55"/>
    </location>
</feature>
<keyword evidence="2" id="KW-0472">Membrane</keyword>
<protein>
    <recommendedName>
        <fullName evidence="5">Type II secretion system protein</fullName>
    </recommendedName>
</protein>
<sequence>MDPLTRGPAPRRRCPGGRNRPAGGRAGFVLAETLVAFAVLAVGLGLIFTGIAVALRSDGRAAANRAALREAQGLLARAGLVEPLATSDRHGGEPGSARWRMTIVRVVPAAAETATAGAPPPLAAFWVDVTVSMPDGSGAALAGLKLAQRR</sequence>
<organism evidence="3 4">
    <name type="scientific">Lichenibacterium ramalinae</name>
    <dbReference type="NCBI Taxonomy" id="2316527"/>
    <lineage>
        <taxon>Bacteria</taxon>
        <taxon>Pseudomonadati</taxon>
        <taxon>Pseudomonadota</taxon>
        <taxon>Alphaproteobacteria</taxon>
        <taxon>Hyphomicrobiales</taxon>
        <taxon>Lichenihabitantaceae</taxon>
        <taxon>Lichenibacterium</taxon>
    </lineage>
</organism>
<dbReference type="Proteomes" id="UP000289411">
    <property type="component" value="Unassembled WGS sequence"/>
</dbReference>
<reference evidence="3 4" key="2">
    <citation type="submission" date="2019-02" db="EMBL/GenBank/DDBJ databases">
        <title>'Lichenibacterium ramalinii' gen. nov. sp. nov., 'Lichenibacterium minor' gen. nov. sp. nov.</title>
        <authorList>
            <person name="Pankratov T."/>
        </authorList>
    </citation>
    <scope>NUCLEOTIDE SEQUENCE [LARGE SCALE GENOMIC DNA]</scope>
    <source>
        <strain evidence="3 4">RmlP001</strain>
    </source>
</reference>
<name>A0A4Q2RAH5_9HYPH</name>
<dbReference type="AlphaFoldDB" id="A0A4Q2RAH5"/>
<accession>A0A4Q2RAH5</accession>
<reference evidence="3 4" key="1">
    <citation type="submission" date="2018-09" db="EMBL/GenBank/DDBJ databases">
        <authorList>
            <person name="Grouzdev D.S."/>
            <person name="Krutkina M.S."/>
        </authorList>
    </citation>
    <scope>NUCLEOTIDE SEQUENCE [LARGE SCALE GENOMIC DNA]</scope>
    <source>
        <strain evidence="3 4">RmlP001</strain>
    </source>
</reference>
<proteinExistence type="predicted"/>
<evidence type="ECO:0008006" key="5">
    <source>
        <dbReference type="Google" id="ProtNLM"/>
    </source>
</evidence>
<comment type="caution">
    <text evidence="3">The sequence shown here is derived from an EMBL/GenBank/DDBJ whole genome shotgun (WGS) entry which is preliminary data.</text>
</comment>
<dbReference type="RefSeq" id="WP_129219788.1">
    <property type="nucleotide sequence ID" value="NZ_QYBC01000011.1"/>
</dbReference>
<evidence type="ECO:0000256" key="2">
    <source>
        <dbReference type="SAM" id="Phobius"/>
    </source>
</evidence>
<evidence type="ECO:0000313" key="4">
    <source>
        <dbReference type="Proteomes" id="UP000289411"/>
    </source>
</evidence>
<dbReference type="EMBL" id="QYBC01000011">
    <property type="protein sequence ID" value="RYB04090.1"/>
    <property type="molecule type" value="Genomic_DNA"/>
</dbReference>